<keyword evidence="1" id="KW-0812">Transmembrane</keyword>
<evidence type="ECO:0000256" key="2">
    <source>
        <dbReference type="SAM" id="SignalP"/>
    </source>
</evidence>
<dbReference type="InterPro" id="IPR046112">
    <property type="entry name" value="DUF6049"/>
</dbReference>
<keyword evidence="1" id="KW-0472">Membrane</keyword>
<accession>A0A0R2NYH1</accession>
<keyword evidence="1" id="KW-1133">Transmembrane helix</keyword>
<dbReference type="Pfam" id="PF19516">
    <property type="entry name" value="DUF6049"/>
    <property type="match status" value="1"/>
</dbReference>
<feature type="signal peptide" evidence="2">
    <location>
        <begin position="1"/>
        <end position="20"/>
    </location>
</feature>
<evidence type="ECO:0000256" key="1">
    <source>
        <dbReference type="SAM" id="Phobius"/>
    </source>
</evidence>
<comment type="caution">
    <text evidence="3">The sequence shown here is derived from an EMBL/GenBank/DDBJ whole genome shotgun (WGS) entry which is preliminary data.</text>
</comment>
<protein>
    <submittedName>
        <fullName evidence="3">Uncharacterized protein</fullName>
    </submittedName>
</protein>
<proteinExistence type="predicted"/>
<feature type="chain" id="PRO_5006421306" evidence="2">
    <location>
        <begin position="21"/>
        <end position="366"/>
    </location>
</feature>
<feature type="transmembrane region" description="Helical" evidence="1">
    <location>
        <begin position="336"/>
        <end position="357"/>
    </location>
</feature>
<dbReference type="AlphaFoldDB" id="A0A0R2NYH1"/>
<dbReference type="EMBL" id="LIAS01000040">
    <property type="protein sequence ID" value="KRO30933.1"/>
    <property type="molecule type" value="Genomic_DNA"/>
</dbReference>
<gene>
    <name evidence="3" type="ORF">ABR60_06355</name>
</gene>
<name>A0A0R2NYH1_9ACTN</name>
<dbReference type="Proteomes" id="UP000053941">
    <property type="component" value="Unassembled WGS sequence"/>
</dbReference>
<organism evidence="3 4">
    <name type="scientific">Actinobacteria bacterium BACL2 MAG-120802-bin41</name>
    <dbReference type="NCBI Taxonomy" id="1655568"/>
    <lineage>
        <taxon>Bacteria</taxon>
        <taxon>Bacillati</taxon>
        <taxon>Actinomycetota</taxon>
        <taxon>Actinomycetes</taxon>
        <taxon>Actinomycetes incertae sedis</taxon>
        <taxon>ac1 cluster</taxon>
    </lineage>
</organism>
<sequence>MKRILLAFLLILLPISPAQSSTLITLTAPTNKLADGRFINNELALSISPSGDLGKALEITASSDRTWLIDPALIEEIVDLVDGYIYLDQEGEDIEVAPFDLANDWLLKLQSLTRDNRVVAITYGAPSQSFMERLAPGELSRYNSLSKLRLESLLNREVIAPGKSSVEGEPALVAKNAYTALRKSIKITNSVITSKDVEDLRLGLAKTLNPELSKGSAFLISKSYSAAIKEADNKVRISPGNYTITTKNYDLPVTIINDFTQPVSLDLIITTTNSRVLVDDVPRITIDGQSQVQIEVPIEVIASGDTSLRLQLYTPKKDLIGLEQRIPLRLAVISPVTTWLTTGMAIILLLAAIVQSVRRVKSRRGK</sequence>
<reference evidence="3 4" key="1">
    <citation type="submission" date="2015-10" db="EMBL/GenBank/DDBJ databases">
        <title>Metagenome-Assembled Genomes uncover a global brackish microbiome.</title>
        <authorList>
            <person name="Hugerth L.W."/>
            <person name="Larsson J."/>
            <person name="Alneberg J."/>
            <person name="Lindh M.V."/>
            <person name="Legrand C."/>
            <person name="Pinhassi J."/>
            <person name="Andersson A.F."/>
        </authorList>
    </citation>
    <scope>NUCLEOTIDE SEQUENCE [LARGE SCALE GENOMIC DNA]</scope>
    <source>
        <strain evidence="3">BACL2 MAG-120802-bin41</strain>
    </source>
</reference>
<keyword evidence="2" id="KW-0732">Signal</keyword>
<evidence type="ECO:0000313" key="3">
    <source>
        <dbReference type="EMBL" id="KRO30933.1"/>
    </source>
</evidence>
<evidence type="ECO:0000313" key="4">
    <source>
        <dbReference type="Proteomes" id="UP000053941"/>
    </source>
</evidence>